<gene>
    <name evidence="3" type="ORF">LV89_01924</name>
</gene>
<protein>
    <submittedName>
        <fullName evidence="3">4'-phosphopantetheinyl transferase superfamily protein</fullName>
    </submittedName>
</protein>
<dbReference type="SUPFAM" id="SSF56214">
    <property type="entry name" value="4'-phosphopantetheinyl transferase"/>
    <property type="match status" value="2"/>
</dbReference>
<evidence type="ECO:0000313" key="4">
    <source>
        <dbReference type="Proteomes" id="UP000245489"/>
    </source>
</evidence>
<proteinExistence type="predicted"/>
<dbReference type="AlphaFoldDB" id="A0A316E9D5"/>
<evidence type="ECO:0000313" key="3">
    <source>
        <dbReference type="EMBL" id="PWK27110.1"/>
    </source>
</evidence>
<accession>A0A316E9D5</accession>
<keyword evidence="1 3" id="KW-0808">Transferase</keyword>
<dbReference type="OrthoDB" id="1190494at2"/>
<reference evidence="3 4" key="1">
    <citation type="submission" date="2018-05" db="EMBL/GenBank/DDBJ databases">
        <title>Genomic Encyclopedia of Archaeal and Bacterial Type Strains, Phase II (KMG-II): from individual species to whole genera.</title>
        <authorList>
            <person name="Goeker M."/>
        </authorList>
    </citation>
    <scope>NUCLEOTIDE SEQUENCE [LARGE SCALE GENOMIC DNA]</scope>
    <source>
        <strain evidence="3 4">DSM 22214</strain>
    </source>
</reference>
<evidence type="ECO:0000256" key="1">
    <source>
        <dbReference type="ARBA" id="ARBA00022679"/>
    </source>
</evidence>
<dbReference type="Gene3D" id="3.90.470.20">
    <property type="entry name" value="4'-phosphopantetheinyl transferase domain"/>
    <property type="match status" value="1"/>
</dbReference>
<keyword evidence="4" id="KW-1185">Reference proteome</keyword>
<dbReference type="GO" id="GO:0000287">
    <property type="term" value="F:magnesium ion binding"/>
    <property type="evidence" value="ECO:0007669"/>
    <property type="project" value="InterPro"/>
</dbReference>
<dbReference type="InterPro" id="IPR008278">
    <property type="entry name" value="4-PPantetheinyl_Trfase_dom"/>
</dbReference>
<evidence type="ECO:0000259" key="2">
    <source>
        <dbReference type="Pfam" id="PF01648"/>
    </source>
</evidence>
<dbReference type="RefSeq" id="WP_109742676.1">
    <property type="nucleotide sequence ID" value="NZ_QGGO01000008.1"/>
</dbReference>
<feature type="domain" description="4'-phosphopantetheinyl transferase" evidence="2">
    <location>
        <begin position="110"/>
        <end position="209"/>
    </location>
</feature>
<dbReference type="Pfam" id="PF01648">
    <property type="entry name" value="ACPS"/>
    <property type="match status" value="1"/>
</dbReference>
<organism evidence="3 4">
    <name type="scientific">Arcicella aurantiaca</name>
    <dbReference type="NCBI Taxonomy" id="591202"/>
    <lineage>
        <taxon>Bacteria</taxon>
        <taxon>Pseudomonadati</taxon>
        <taxon>Bacteroidota</taxon>
        <taxon>Cytophagia</taxon>
        <taxon>Cytophagales</taxon>
        <taxon>Flectobacillaceae</taxon>
        <taxon>Arcicella</taxon>
    </lineage>
</organism>
<dbReference type="EMBL" id="QGGO01000008">
    <property type="protein sequence ID" value="PWK27110.1"/>
    <property type="molecule type" value="Genomic_DNA"/>
</dbReference>
<dbReference type="GO" id="GO:0008897">
    <property type="term" value="F:holo-[acyl-carrier-protein] synthase activity"/>
    <property type="evidence" value="ECO:0007669"/>
    <property type="project" value="InterPro"/>
</dbReference>
<sequence>MAVIFSKNISEQCIITLWKIEENIHFFLKYLNIKEEDLPSLSNATHPLKQLEWLASRTCVKYTVELLEYNYQGIEKDEFNNPFLCEIKGYVSLSHTNEYAVAIVSLTDEVGIDIERVSNKLSRVAHKFLSNPERIHAGEDLFKMCIYWCAKESLYKWYGKKNLSFKDNIYIEPFDEKPKTIQGEIFIDGQLKTQHELGVFYVEDFVITATI</sequence>
<dbReference type="InterPro" id="IPR037143">
    <property type="entry name" value="4-PPantetheinyl_Trfase_dom_sf"/>
</dbReference>
<name>A0A316E9D5_9BACT</name>
<comment type="caution">
    <text evidence="3">The sequence shown here is derived from an EMBL/GenBank/DDBJ whole genome shotgun (WGS) entry which is preliminary data.</text>
</comment>
<dbReference type="Proteomes" id="UP000245489">
    <property type="component" value="Unassembled WGS sequence"/>
</dbReference>